<dbReference type="AlphaFoldDB" id="A0A8S0G1P2"/>
<sequence length="159" mass="18372">MSPTPWTLDIHLTQPDRWLPLLLGQVPAMILPREWETLSNFASHPIGTGPYAVIRNSTNQLKIQAFDDFFGYRALIDEVNVWVLTEIADEPAGGLMLKGPQGEEQEIESRLEEGCYYLLFDNRTHRGANQQVRDWVSYVLSPTNLVYFAEEQYQQLWFP</sequence>
<evidence type="ECO:0000259" key="1">
    <source>
        <dbReference type="Pfam" id="PF00496"/>
    </source>
</evidence>
<dbReference type="InterPro" id="IPR000914">
    <property type="entry name" value="SBP_5_dom"/>
</dbReference>
<evidence type="ECO:0000313" key="2">
    <source>
        <dbReference type="EMBL" id="BBU86744.1"/>
    </source>
</evidence>
<dbReference type="Pfam" id="PF00496">
    <property type="entry name" value="SBP_bac_5"/>
    <property type="match status" value="1"/>
</dbReference>
<proteinExistence type="predicted"/>
<dbReference type="Gene3D" id="3.40.190.10">
    <property type="entry name" value="Periplasmic binding protein-like II"/>
    <property type="match status" value="1"/>
</dbReference>
<organism evidence="2 3">
    <name type="scientific">Escherichia coli</name>
    <dbReference type="NCBI Taxonomy" id="562"/>
    <lineage>
        <taxon>Bacteria</taxon>
        <taxon>Pseudomonadati</taxon>
        <taxon>Pseudomonadota</taxon>
        <taxon>Gammaproteobacteria</taxon>
        <taxon>Enterobacterales</taxon>
        <taxon>Enterobacteriaceae</taxon>
        <taxon>Escherichia</taxon>
    </lineage>
</organism>
<feature type="domain" description="Solute-binding protein family 5" evidence="1">
    <location>
        <begin position="7"/>
        <end position="84"/>
    </location>
</feature>
<dbReference type="GO" id="GO:0015833">
    <property type="term" value="P:peptide transport"/>
    <property type="evidence" value="ECO:0007669"/>
    <property type="project" value="TreeGrafter"/>
</dbReference>
<dbReference type="Proteomes" id="UP000467488">
    <property type="component" value="Chromosome"/>
</dbReference>
<dbReference type="GO" id="GO:1904680">
    <property type="term" value="F:peptide transmembrane transporter activity"/>
    <property type="evidence" value="ECO:0007669"/>
    <property type="project" value="TreeGrafter"/>
</dbReference>
<gene>
    <name evidence="2" type="ORF">EIMP300_81440</name>
</gene>
<dbReference type="EMBL" id="AP022360">
    <property type="protein sequence ID" value="BBU86744.1"/>
    <property type="molecule type" value="Genomic_DNA"/>
</dbReference>
<name>A0A8S0G1P2_ECOLX</name>
<reference evidence="2 3" key="1">
    <citation type="submission" date="2020-01" db="EMBL/GenBank/DDBJ databases">
        <title>Dynamics of blaIMP-6 dissemination in carbapenem resistant Enterobacteriacea isolated from regional surveillance in Osaka, Japan.</title>
        <authorList>
            <person name="Abe R."/>
            <person name="Akeda Y."/>
            <person name="Sugawara Y."/>
            <person name="Yamamoto N."/>
            <person name="Tomono K."/>
            <person name="Takeuchi D."/>
            <person name="Kawahara R."/>
            <person name="Hamada S."/>
        </authorList>
    </citation>
    <scope>NUCLEOTIDE SEQUENCE [LARGE SCALE GENOMIC DNA]</scope>
    <source>
        <strain evidence="2 3">E300</strain>
    </source>
</reference>
<dbReference type="PANTHER" id="PTHR30290">
    <property type="entry name" value="PERIPLASMIC BINDING COMPONENT OF ABC TRANSPORTER"/>
    <property type="match status" value="1"/>
</dbReference>
<protein>
    <recommendedName>
        <fullName evidence="1">Solute-binding protein family 5 domain-containing protein</fullName>
    </recommendedName>
</protein>
<dbReference type="InterPro" id="IPR039424">
    <property type="entry name" value="SBP_5"/>
</dbReference>
<evidence type="ECO:0000313" key="3">
    <source>
        <dbReference type="Proteomes" id="UP000467488"/>
    </source>
</evidence>
<dbReference type="SUPFAM" id="SSF53850">
    <property type="entry name" value="Periplasmic binding protein-like II"/>
    <property type="match status" value="1"/>
</dbReference>
<accession>A0A8S0G1P2</accession>
<dbReference type="PANTHER" id="PTHR30290:SF72">
    <property type="entry name" value="HTH-TYPE TRANSCRIPTIONAL REGULATOR SGRR"/>
    <property type="match status" value="1"/>
</dbReference>